<dbReference type="GO" id="GO:0016031">
    <property type="term" value="P:tRNA import into mitochondrion"/>
    <property type="evidence" value="ECO:0007669"/>
    <property type="project" value="EnsemblFungi"/>
</dbReference>
<dbReference type="EMBL" id="HE580273">
    <property type="protein sequence ID" value="CCD25918.2"/>
    <property type="molecule type" value="Genomic_DNA"/>
</dbReference>
<dbReference type="InterPro" id="IPR002056">
    <property type="entry name" value="MAS20"/>
</dbReference>
<keyword evidence="9 10" id="KW-0472">Membrane</keyword>
<accession>G0WDQ7</accession>
<dbReference type="HOGENOM" id="CLU_090411_0_0_1"/>
<evidence type="ECO:0000256" key="12">
    <source>
        <dbReference type="SAM" id="Phobius"/>
    </source>
</evidence>
<dbReference type="GeneID" id="11497314"/>
<dbReference type="GO" id="GO:0045040">
    <property type="term" value="P:protein insertion into mitochondrial outer membrane"/>
    <property type="evidence" value="ECO:0007669"/>
    <property type="project" value="EnsemblFungi"/>
</dbReference>
<evidence type="ECO:0000256" key="11">
    <source>
        <dbReference type="SAM" id="Coils"/>
    </source>
</evidence>
<evidence type="ECO:0000256" key="1">
    <source>
        <dbReference type="ARBA" id="ARBA00004572"/>
    </source>
</evidence>
<evidence type="ECO:0000256" key="9">
    <source>
        <dbReference type="ARBA" id="ARBA00023136"/>
    </source>
</evidence>
<proteinExistence type="inferred from homology"/>
<keyword evidence="7 12" id="KW-1133">Transmembrane helix</keyword>
<dbReference type="GO" id="GO:0006886">
    <property type="term" value="P:intracellular protein transport"/>
    <property type="evidence" value="ECO:0007669"/>
    <property type="project" value="InterPro"/>
</dbReference>
<dbReference type="PIRSF" id="PIRSF037707">
    <property type="entry name" value="MAS20_rcpt"/>
    <property type="match status" value="1"/>
</dbReference>
<evidence type="ECO:0000313" key="13">
    <source>
        <dbReference type="EMBL" id="CCD25918.2"/>
    </source>
</evidence>
<protein>
    <recommendedName>
        <fullName evidence="15">Mitochondrial import receptor subunit TOM20</fullName>
    </recommendedName>
</protein>
<evidence type="ECO:0000256" key="6">
    <source>
        <dbReference type="ARBA" id="ARBA00022927"/>
    </source>
</evidence>
<feature type="transmembrane region" description="Helical" evidence="12">
    <location>
        <begin position="6"/>
        <end position="31"/>
    </location>
</feature>
<dbReference type="GO" id="GO:0008320">
    <property type="term" value="F:protein transmembrane transporter activity"/>
    <property type="evidence" value="ECO:0007669"/>
    <property type="project" value="EnsemblFungi"/>
</dbReference>
<sequence length="190" mass="21378">MSQTSPILRALSAVTVIGALSATGYIIYFDYQRRNNAQFRKNLKTNLKKQQKETKLKEEKEAKENLSKVSTFLIEELKKNPIDPTPSKREEIFTSSLEEGELLATKAKNENDQLLAASKFYRALSVYPNPSELLEIYQKTLPSSVYNFVVLMIAILPPSNVSSFLNGLGEKMNDLKNQAETLAEINDIDG</sequence>
<evidence type="ECO:0008006" key="15">
    <source>
        <dbReference type="Google" id="ProtNLM"/>
    </source>
</evidence>
<evidence type="ECO:0000256" key="3">
    <source>
        <dbReference type="ARBA" id="ARBA00022448"/>
    </source>
</evidence>
<keyword evidence="5 10" id="KW-1000">Mitochondrion outer membrane</keyword>
<dbReference type="GO" id="GO:0030150">
    <property type="term" value="P:protein import into mitochondrial matrix"/>
    <property type="evidence" value="ECO:0007669"/>
    <property type="project" value="EnsemblFungi"/>
</dbReference>
<dbReference type="InterPro" id="IPR023392">
    <property type="entry name" value="Tom20_dom_sf"/>
</dbReference>
<dbReference type="SUPFAM" id="SSF47157">
    <property type="entry name" value="Mitochondrial import receptor subunit Tom20"/>
    <property type="match status" value="1"/>
</dbReference>
<dbReference type="Pfam" id="PF02064">
    <property type="entry name" value="MAS20"/>
    <property type="match status" value="1"/>
</dbReference>
<organism evidence="13 14">
    <name type="scientific">Naumovozyma dairenensis (strain ATCC 10597 / BCRC 20456 / CBS 421 / NBRC 0211 / NRRL Y-12639)</name>
    <name type="common">Saccharomyces dairenensis</name>
    <dbReference type="NCBI Taxonomy" id="1071378"/>
    <lineage>
        <taxon>Eukaryota</taxon>
        <taxon>Fungi</taxon>
        <taxon>Dikarya</taxon>
        <taxon>Ascomycota</taxon>
        <taxon>Saccharomycotina</taxon>
        <taxon>Saccharomycetes</taxon>
        <taxon>Saccharomycetales</taxon>
        <taxon>Saccharomycetaceae</taxon>
        <taxon>Naumovozyma</taxon>
    </lineage>
</organism>
<dbReference type="Proteomes" id="UP000000689">
    <property type="component" value="Chromosome 7"/>
</dbReference>
<comment type="similarity">
    <text evidence="2 10">Belongs to the Tom20 family.</text>
</comment>
<dbReference type="GO" id="GO:0006605">
    <property type="term" value="P:protein targeting"/>
    <property type="evidence" value="ECO:0007669"/>
    <property type="project" value="InterPro"/>
</dbReference>
<keyword evidence="14" id="KW-1185">Reference proteome</keyword>
<comment type="subcellular location">
    <subcellularLocation>
        <location evidence="1">Mitochondrion outer membrane</location>
        <topology evidence="1">Single-pass membrane protein</topology>
    </subcellularLocation>
</comment>
<evidence type="ECO:0000256" key="10">
    <source>
        <dbReference type="PIRNR" id="PIRNR037707"/>
    </source>
</evidence>
<keyword evidence="11" id="KW-0175">Coiled coil</keyword>
<keyword evidence="3" id="KW-0813">Transport</keyword>
<evidence type="ECO:0000256" key="2">
    <source>
        <dbReference type="ARBA" id="ARBA00005792"/>
    </source>
</evidence>
<dbReference type="eggNOG" id="KOG4056">
    <property type="taxonomic scope" value="Eukaryota"/>
</dbReference>
<keyword evidence="8 10" id="KW-0496">Mitochondrion</keyword>
<dbReference type="GO" id="GO:0005742">
    <property type="term" value="C:mitochondrial outer membrane translocase complex"/>
    <property type="evidence" value="ECO:0007669"/>
    <property type="project" value="UniProtKB-UniRule"/>
</dbReference>
<feature type="coiled-coil region" evidence="11">
    <location>
        <begin position="40"/>
        <end position="69"/>
    </location>
</feature>
<keyword evidence="4 12" id="KW-0812">Transmembrane</keyword>
<dbReference type="PANTHER" id="PTHR12430:SF0">
    <property type="entry name" value="TRANSLOCASE OF OUTER MITOCHONDRIAL MEMBRANE 20"/>
    <property type="match status" value="1"/>
</dbReference>
<keyword evidence="6" id="KW-0653">Protein transport</keyword>
<name>G0WDQ7_NAUDC</name>
<evidence type="ECO:0000256" key="7">
    <source>
        <dbReference type="ARBA" id="ARBA00022989"/>
    </source>
</evidence>
<dbReference type="PRINTS" id="PR00351">
    <property type="entry name" value="OM20RECEPTOR"/>
</dbReference>
<evidence type="ECO:0000256" key="8">
    <source>
        <dbReference type="ARBA" id="ARBA00023128"/>
    </source>
</evidence>
<dbReference type="Gene3D" id="1.20.960.10">
    <property type="entry name" value="Mitochondrial outer membrane translocase complex, subunit Tom20 domain"/>
    <property type="match status" value="1"/>
</dbReference>
<evidence type="ECO:0000256" key="4">
    <source>
        <dbReference type="ARBA" id="ARBA00022692"/>
    </source>
</evidence>
<dbReference type="RefSeq" id="XP_003671161.2">
    <property type="nucleotide sequence ID" value="XM_003671113.2"/>
</dbReference>
<evidence type="ECO:0000256" key="5">
    <source>
        <dbReference type="ARBA" id="ARBA00022787"/>
    </source>
</evidence>
<dbReference type="AlphaFoldDB" id="G0WDQ7"/>
<dbReference type="PANTHER" id="PTHR12430">
    <property type="entry name" value="MITOCHONDRIAL IMPORT RECEPTOR SUBUNIT TOM20"/>
    <property type="match status" value="1"/>
</dbReference>
<dbReference type="OrthoDB" id="2154253at2759"/>
<dbReference type="OMA" id="PPPIFQI"/>
<reference evidence="13 14" key="1">
    <citation type="journal article" date="2011" name="Proc. Natl. Acad. Sci. U.S.A.">
        <title>Evolutionary erosion of yeast sex chromosomes by mating-type switching accidents.</title>
        <authorList>
            <person name="Gordon J.L."/>
            <person name="Armisen D."/>
            <person name="Proux-Wera E."/>
            <person name="Oheigeartaigh S.S."/>
            <person name="Byrne K.P."/>
            <person name="Wolfe K.H."/>
        </authorList>
    </citation>
    <scope>NUCLEOTIDE SEQUENCE [LARGE SCALE GENOMIC DNA]</scope>
    <source>
        <strain evidence="14">ATCC 10597 / BCRC 20456 / CBS 421 / NBRC 0211 / NRRL Y-12639</strain>
    </source>
</reference>
<dbReference type="KEGG" id="ndi:NDAI_0G01420"/>
<evidence type="ECO:0000313" key="14">
    <source>
        <dbReference type="Proteomes" id="UP000000689"/>
    </source>
</evidence>
<dbReference type="GO" id="GO:0030943">
    <property type="term" value="F:mitochondrion targeting sequence binding"/>
    <property type="evidence" value="ECO:0007669"/>
    <property type="project" value="EnsemblFungi"/>
</dbReference>
<gene>
    <name evidence="13" type="primary">NDAI0G01420</name>
    <name evidence="13" type="ordered locus">NDAI_0G01420</name>
</gene>
<dbReference type="STRING" id="1071378.G0WDQ7"/>